<reference evidence="1 2" key="1">
    <citation type="submission" date="2021-01" db="EMBL/GenBank/DDBJ databases">
        <title>WGS of actinomycetes isolated from Thailand.</title>
        <authorList>
            <person name="Thawai C."/>
        </authorList>
    </citation>
    <scope>NUCLEOTIDE SEQUENCE [LARGE SCALE GENOMIC DNA]</scope>
    <source>
        <strain evidence="1 2">LPG 2</strain>
    </source>
</reference>
<evidence type="ECO:0000313" key="2">
    <source>
        <dbReference type="Proteomes" id="UP000602198"/>
    </source>
</evidence>
<evidence type="ECO:0008006" key="3">
    <source>
        <dbReference type="Google" id="ProtNLM"/>
    </source>
</evidence>
<evidence type="ECO:0000313" key="1">
    <source>
        <dbReference type="EMBL" id="MBL1077502.1"/>
    </source>
</evidence>
<comment type="caution">
    <text evidence="1">The sequence shown here is derived from an EMBL/GenBank/DDBJ whole genome shotgun (WGS) entry which is preliminary data.</text>
</comment>
<protein>
    <recommendedName>
        <fullName evidence="3">PIN domain-containing protein</fullName>
    </recommendedName>
</protein>
<gene>
    <name evidence="1" type="ORF">JK358_24150</name>
</gene>
<dbReference type="EMBL" id="JAERRJ010000009">
    <property type="protein sequence ID" value="MBL1077502.1"/>
    <property type="molecule type" value="Genomic_DNA"/>
</dbReference>
<accession>A0ABS1MA50</accession>
<name>A0ABS1MA50_9NOCA</name>
<keyword evidence="2" id="KW-1185">Reference proteome</keyword>
<sequence length="134" mass="14529">MDDTIIHAYSHGSNVAAHLIASLAARDIRASFAAVALAVAEAELSEEQCDEISGVIDHLESLSLEPLSDAEEVFELSRIIGVMGDPQDVAAAHIIYTAKRFDWPIITVDRARWKPVAARLPWALELVELSEPGA</sequence>
<dbReference type="Proteomes" id="UP000602198">
    <property type="component" value="Unassembled WGS sequence"/>
</dbReference>
<proteinExistence type="predicted"/>
<organism evidence="1 2">
    <name type="scientific">Nocardia acididurans</name>
    <dbReference type="NCBI Taxonomy" id="2802282"/>
    <lineage>
        <taxon>Bacteria</taxon>
        <taxon>Bacillati</taxon>
        <taxon>Actinomycetota</taxon>
        <taxon>Actinomycetes</taxon>
        <taxon>Mycobacteriales</taxon>
        <taxon>Nocardiaceae</taxon>
        <taxon>Nocardia</taxon>
    </lineage>
</organism>